<feature type="transmembrane region" description="Helical" evidence="5">
    <location>
        <begin position="170"/>
        <end position="191"/>
    </location>
</feature>
<feature type="transmembrane region" description="Helical" evidence="5">
    <location>
        <begin position="488"/>
        <end position="506"/>
    </location>
</feature>
<keyword evidence="4 5" id="KW-0472">Membrane</keyword>
<proteinExistence type="predicted"/>
<reference evidence="7" key="1">
    <citation type="submission" date="2018-04" db="EMBL/GenBank/DDBJ databases">
        <title>Transcriptome of Schizaphis graminum biotype I.</title>
        <authorList>
            <person name="Scully E.D."/>
            <person name="Geib S.M."/>
            <person name="Palmer N.A."/>
            <person name="Koch K."/>
            <person name="Bradshaw J."/>
            <person name="Heng-Moss T."/>
            <person name="Sarath G."/>
        </authorList>
    </citation>
    <scope>NUCLEOTIDE SEQUENCE</scope>
</reference>
<feature type="transmembrane region" description="Helical" evidence="5">
    <location>
        <begin position="228"/>
        <end position="249"/>
    </location>
</feature>
<dbReference type="InterPro" id="IPR050549">
    <property type="entry name" value="MFS_Trehalose_Transporter"/>
</dbReference>
<comment type="subcellular location">
    <subcellularLocation>
        <location evidence="1">Membrane</location>
        <topology evidence="1">Multi-pass membrane protein</topology>
    </subcellularLocation>
</comment>
<gene>
    <name evidence="7" type="primary">Tret1_4</name>
    <name evidence="7" type="ORF">g.32828</name>
</gene>
<keyword evidence="2 5" id="KW-0812">Transmembrane</keyword>
<evidence type="ECO:0000256" key="5">
    <source>
        <dbReference type="SAM" id="Phobius"/>
    </source>
</evidence>
<evidence type="ECO:0000256" key="1">
    <source>
        <dbReference type="ARBA" id="ARBA00004141"/>
    </source>
</evidence>
<dbReference type="GO" id="GO:0016020">
    <property type="term" value="C:membrane"/>
    <property type="evidence" value="ECO:0007669"/>
    <property type="project" value="UniProtKB-SubCell"/>
</dbReference>
<protein>
    <submittedName>
        <fullName evidence="7">Facilitated trehalose transporter Tret1</fullName>
    </submittedName>
</protein>
<evidence type="ECO:0000256" key="3">
    <source>
        <dbReference type="ARBA" id="ARBA00022989"/>
    </source>
</evidence>
<organism evidence="7">
    <name type="scientific">Schizaphis graminum</name>
    <name type="common">Green bug aphid</name>
    <dbReference type="NCBI Taxonomy" id="13262"/>
    <lineage>
        <taxon>Eukaryota</taxon>
        <taxon>Metazoa</taxon>
        <taxon>Ecdysozoa</taxon>
        <taxon>Arthropoda</taxon>
        <taxon>Hexapoda</taxon>
        <taxon>Insecta</taxon>
        <taxon>Pterygota</taxon>
        <taxon>Neoptera</taxon>
        <taxon>Paraneoptera</taxon>
        <taxon>Hemiptera</taxon>
        <taxon>Sternorrhyncha</taxon>
        <taxon>Aphidomorpha</taxon>
        <taxon>Aphidoidea</taxon>
        <taxon>Aphididae</taxon>
        <taxon>Aphidini</taxon>
        <taxon>Schizaphis</taxon>
    </lineage>
</organism>
<accession>A0A2S2NJ05</accession>
<dbReference type="PANTHER" id="PTHR48021:SF39">
    <property type="entry name" value="MAJOR FACILITATOR SUPERFAMILY (MFS) PROFILE DOMAIN-CONTAINING PROTEIN"/>
    <property type="match status" value="1"/>
</dbReference>
<dbReference type="InterPro" id="IPR020846">
    <property type="entry name" value="MFS_dom"/>
</dbReference>
<dbReference type="GO" id="GO:0022857">
    <property type="term" value="F:transmembrane transporter activity"/>
    <property type="evidence" value="ECO:0007669"/>
    <property type="project" value="InterPro"/>
</dbReference>
<feature type="transmembrane region" description="Helical" evidence="5">
    <location>
        <begin position="353"/>
        <end position="377"/>
    </location>
</feature>
<evidence type="ECO:0000256" key="2">
    <source>
        <dbReference type="ARBA" id="ARBA00022692"/>
    </source>
</evidence>
<dbReference type="PROSITE" id="PS00217">
    <property type="entry name" value="SUGAR_TRANSPORT_2"/>
    <property type="match status" value="1"/>
</dbReference>
<dbReference type="EMBL" id="GGMR01004554">
    <property type="protein sequence ID" value="MBY17173.1"/>
    <property type="molecule type" value="Transcribed_RNA"/>
</dbReference>
<sequence>MNQDTRERTEPVLISDLADDYSTQSINCRIAPIKEPTNQNNNNNNDINVFKTKSKKTFKNTLPQILAVSAKNCLLLTYGMTLGLPTIAIPALYSNPVSNITSARHDDLLQLTKDQISWFSSINLICVPLGCMISGTITQPFGRKPSMIALTLPFILAWLLFHYASTVTQLYLALALCGLCGGLLEAPVLTYVAEITEPHIRGVLAALSSTTVILGSISQFILGNFLHWRTIVLFNTIIPIVAIISLLFIPESPHWLITKGRIAEAEKSLCWLRGWVQPDAVQYELSMLRKSIALNEEKVRMKKNKKFYSFYLRRTFLLPYFIITASFFFASFGGTSTLQVYAVQIFETLGSPINGYTSTLVLGILQLMGGILGLLLIHWTGKRPLAIVSTLGSSLCFFVVSAYVFIKQYNAEIILNVTWIPLVFLNIAAFMSHVSIRLLPWMLIGEVYPSNIRGQASGASGSSSYIFSFIANKSYFMVLDCINLSGTFLLYAIVSLIGCLVLYTMMPETEGVPLDDIQNHFADKTKTFVMKIERSDKIKEKKMWSATNPALELDHTETHI</sequence>
<name>A0A2S2NJ05_SCHGA</name>
<feature type="domain" description="Major facilitator superfamily (MFS) profile" evidence="6">
    <location>
        <begin position="65"/>
        <end position="510"/>
    </location>
</feature>
<dbReference type="Gene3D" id="1.20.1250.20">
    <property type="entry name" value="MFS general substrate transporter like domains"/>
    <property type="match status" value="1"/>
</dbReference>
<dbReference type="SUPFAM" id="SSF103473">
    <property type="entry name" value="MFS general substrate transporter"/>
    <property type="match status" value="1"/>
</dbReference>
<dbReference type="PROSITE" id="PS50850">
    <property type="entry name" value="MFS"/>
    <property type="match status" value="1"/>
</dbReference>
<dbReference type="InterPro" id="IPR036259">
    <property type="entry name" value="MFS_trans_sf"/>
</dbReference>
<evidence type="ECO:0000313" key="7">
    <source>
        <dbReference type="EMBL" id="MBY17173.1"/>
    </source>
</evidence>
<feature type="transmembrane region" description="Helical" evidence="5">
    <location>
        <begin position="116"/>
        <end position="135"/>
    </location>
</feature>
<dbReference type="FunFam" id="1.20.1250.20:FF:000249">
    <property type="entry name" value="facilitated trehalose transporter Tret1"/>
    <property type="match status" value="1"/>
</dbReference>
<dbReference type="InterPro" id="IPR005829">
    <property type="entry name" value="Sugar_transporter_CS"/>
</dbReference>
<feature type="transmembrane region" description="Helical" evidence="5">
    <location>
        <begin position="418"/>
        <end position="444"/>
    </location>
</feature>
<evidence type="ECO:0000256" key="4">
    <source>
        <dbReference type="ARBA" id="ARBA00023136"/>
    </source>
</evidence>
<feature type="transmembrane region" description="Helical" evidence="5">
    <location>
        <begin position="203"/>
        <end position="222"/>
    </location>
</feature>
<evidence type="ECO:0000259" key="6">
    <source>
        <dbReference type="PROSITE" id="PS50850"/>
    </source>
</evidence>
<feature type="transmembrane region" description="Helical" evidence="5">
    <location>
        <begin position="310"/>
        <end position="333"/>
    </location>
</feature>
<feature type="transmembrane region" description="Helical" evidence="5">
    <location>
        <begin position="384"/>
        <end position="406"/>
    </location>
</feature>
<dbReference type="AlphaFoldDB" id="A0A2S2NJ05"/>
<dbReference type="InterPro" id="IPR005828">
    <property type="entry name" value="MFS_sugar_transport-like"/>
</dbReference>
<feature type="transmembrane region" description="Helical" evidence="5">
    <location>
        <begin position="73"/>
        <end position="93"/>
    </location>
</feature>
<dbReference type="PANTHER" id="PTHR48021">
    <property type="match status" value="1"/>
</dbReference>
<keyword evidence="3 5" id="KW-1133">Transmembrane helix</keyword>
<feature type="transmembrane region" description="Helical" evidence="5">
    <location>
        <begin position="147"/>
        <end position="164"/>
    </location>
</feature>
<dbReference type="Pfam" id="PF00083">
    <property type="entry name" value="Sugar_tr"/>
    <property type="match status" value="1"/>
</dbReference>